<dbReference type="Proteomes" id="UP000678374">
    <property type="component" value="Unassembled WGS sequence"/>
</dbReference>
<keyword evidence="3" id="KW-1185">Reference proteome</keyword>
<feature type="chain" id="PRO_5037130030" description="Lipoprotein" evidence="1">
    <location>
        <begin position="18"/>
        <end position="623"/>
    </location>
</feature>
<dbReference type="RefSeq" id="WP_210800594.1">
    <property type="nucleotide sequence ID" value="NZ_JAGQDE010000002.1"/>
</dbReference>
<evidence type="ECO:0008006" key="4">
    <source>
        <dbReference type="Google" id="ProtNLM"/>
    </source>
</evidence>
<accession>A0A940YF20</accession>
<keyword evidence="1" id="KW-0732">Signal</keyword>
<proteinExistence type="predicted"/>
<evidence type="ECO:0000313" key="3">
    <source>
        <dbReference type="Proteomes" id="UP000678374"/>
    </source>
</evidence>
<comment type="caution">
    <text evidence="2">The sequence shown here is derived from an EMBL/GenBank/DDBJ whole genome shotgun (WGS) entry which is preliminary data.</text>
</comment>
<dbReference type="EMBL" id="JAGQDE010000002">
    <property type="protein sequence ID" value="MBQ0958119.1"/>
    <property type="molecule type" value="Genomic_DNA"/>
</dbReference>
<protein>
    <recommendedName>
        <fullName evidence="4">Lipoprotein</fullName>
    </recommendedName>
</protein>
<dbReference type="AlphaFoldDB" id="A0A940YF20"/>
<gene>
    <name evidence="2" type="ORF">KAK06_04030</name>
</gene>
<sequence>MIRAALAALLTSLLVAACGGGGPAAETPLPEAPQMQGVATDALAPEQRSIDITVKGRSGLARTASSILSGTAYEVTLDQLEGPYLLASARSEGRFVHALVTQPGVANLTPLSTLVVAQLLQADPDTFFENLGAQGGVPAVTDAQIQAAQEQVAYHLWRRLGLDWRGSASFTTTAFTPQAGDPMFDRLRSLQSALAAQGRDMAGLVTELLAQAGRCQGLRVAVLRDAQRRDLCPQARSTGNDPLDLDTVIHRFEDVFGDTLTLRVRTGVLSSVVLEHEGLSWRCDGTGCAGIRIGAPDERGERLIDLTDLSLQAADGRSARLSGQLLAAAGGRSFPPLECSDNRVWLIPDSGAISGYCGDAPAAFTSGRLRQIYLLTDLQGADPRRVELTVADRSVVSVSVWQREGETDRVSHRCLGAACSGVSVSAADADDWRQVVLDDTPLPAVDATGAPSGGEGLRLRATMTVQDERQNFATTCGFGEGGVLAKPSDEGLLIEVCKASQAAMDEWGVYDLVTHRLLGPGHEVYSIGTALVRREGADWSAADNLQLETRSGVVSRVVFRRRDGQRFSCEGAAACAGVSVSAPDGDGVVTLSYVELVLTERTRGQLPGDRTLRLNGSYTMPPL</sequence>
<dbReference type="PROSITE" id="PS51257">
    <property type="entry name" value="PROKAR_LIPOPROTEIN"/>
    <property type="match status" value="1"/>
</dbReference>
<reference evidence="2" key="1">
    <citation type="submission" date="2021-04" db="EMBL/GenBank/DDBJ databases">
        <title>The genome sequence of Ideonella sp. 4Y11.</title>
        <authorList>
            <person name="Liu Y."/>
        </authorList>
    </citation>
    <scope>NUCLEOTIDE SEQUENCE</scope>
    <source>
        <strain evidence="2">4Y11</strain>
    </source>
</reference>
<feature type="signal peptide" evidence="1">
    <location>
        <begin position="1"/>
        <end position="17"/>
    </location>
</feature>
<name>A0A940YF20_9BURK</name>
<evidence type="ECO:0000256" key="1">
    <source>
        <dbReference type="SAM" id="SignalP"/>
    </source>
</evidence>
<organism evidence="2 3">
    <name type="scientific">Ideonella aquatica</name>
    <dbReference type="NCBI Taxonomy" id="2824119"/>
    <lineage>
        <taxon>Bacteria</taxon>
        <taxon>Pseudomonadati</taxon>
        <taxon>Pseudomonadota</taxon>
        <taxon>Betaproteobacteria</taxon>
        <taxon>Burkholderiales</taxon>
        <taxon>Sphaerotilaceae</taxon>
        <taxon>Ideonella</taxon>
    </lineage>
</organism>
<evidence type="ECO:0000313" key="2">
    <source>
        <dbReference type="EMBL" id="MBQ0958119.1"/>
    </source>
</evidence>